<evidence type="ECO:0000313" key="2">
    <source>
        <dbReference type="EMBL" id="MCZ8517681.1"/>
    </source>
</evidence>
<organism evidence="2 3">
    <name type="scientific">Paenibacillus gyeongsangnamensis</name>
    <dbReference type="NCBI Taxonomy" id="3388067"/>
    <lineage>
        <taxon>Bacteria</taxon>
        <taxon>Bacillati</taxon>
        <taxon>Bacillota</taxon>
        <taxon>Bacilli</taxon>
        <taxon>Bacillales</taxon>
        <taxon>Paenibacillaceae</taxon>
        <taxon>Paenibacillus</taxon>
    </lineage>
</organism>
<dbReference type="PROSITE" id="PS51186">
    <property type="entry name" value="GNAT"/>
    <property type="match status" value="1"/>
</dbReference>
<comment type="caution">
    <text evidence="2">The sequence shown here is derived from an EMBL/GenBank/DDBJ whole genome shotgun (WGS) entry which is preliminary data.</text>
</comment>
<evidence type="ECO:0000259" key="1">
    <source>
        <dbReference type="PROSITE" id="PS51186"/>
    </source>
</evidence>
<dbReference type="EMBL" id="JAQAGZ010000047">
    <property type="protein sequence ID" value="MCZ8517681.1"/>
    <property type="molecule type" value="Genomic_DNA"/>
</dbReference>
<dbReference type="RefSeq" id="WP_269886209.1">
    <property type="nucleotide sequence ID" value="NZ_JAQAGZ010000047.1"/>
</dbReference>
<dbReference type="Gene3D" id="3.40.630.30">
    <property type="match status" value="1"/>
</dbReference>
<dbReference type="InterPro" id="IPR016181">
    <property type="entry name" value="Acyl_CoA_acyltransferase"/>
</dbReference>
<protein>
    <submittedName>
        <fullName evidence="2">GNAT family N-acetyltransferase</fullName>
    </submittedName>
</protein>
<keyword evidence="3" id="KW-1185">Reference proteome</keyword>
<gene>
    <name evidence="2" type="ORF">O9H85_36255</name>
</gene>
<dbReference type="SUPFAM" id="SSF55729">
    <property type="entry name" value="Acyl-CoA N-acyltransferases (Nat)"/>
    <property type="match status" value="1"/>
</dbReference>
<proteinExistence type="predicted"/>
<dbReference type="InterPro" id="IPR000182">
    <property type="entry name" value="GNAT_dom"/>
</dbReference>
<dbReference type="Pfam" id="PF00583">
    <property type="entry name" value="Acetyltransf_1"/>
    <property type="match status" value="1"/>
</dbReference>
<dbReference type="Proteomes" id="UP001527882">
    <property type="component" value="Unassembled WGS sequence"/>
</dbReference>
<name>A0ABT4QLD3_9BACL</name>
<sequence>MRRISLTMIRRDLLNIPQYSVPNKYKIRTYNKGEEHIWAAVEVSVNEFKDEAAALTRFGQEFGQHLDEMSLRCLFMENEHGEVIGTTTAWYGTLDEMETWGRIHWVGIKPAYQEKKLAKPLFSAALKILSRFHTKAYLTTQTTSYRAINMYLDYGFEAFITKTDCIEGWRLLENKLNRTILK</sequence>
<accession>A0ABT4QLD3</accession>
<feature type="domain" description="N-acetyltransferase" evidence="1">
    <location>
        <begin position="25"/>
        <end position="179"/>
    </location>
</feature>
<evidence type="ECO:0000313" key="3">
    <source>
        <dbReference type="Proteomes" id="UP001527882"/>
    </source>
</evidence>
<reference evidence="2 3" key="1">
    <citation type="submission" date="2022-12" db="EMBL/GenBank/DDBJ databases">
        <title>Draft genome sequence of Paenibacillus sp. dW9.</title>
        <authorList>
            <person name="Choi E.-W."/>
            <person name="Kim D.-U."/>
        </authorList>
    </citation>
    <scope>NUCLEOTIDE SEQUENCE [LARGE SCALE GENOMIC DNA]</scope>
    <source>
        <strain evidence="3">dW9</strain>
    </source>
</reference>